<evidence type="ECO:0000259" key="4">
    <source>
        <dbReference type="PROSITE" id="PS50043"/>
    </source>
</evidence>
<dbReference type="PRINTS" id="PR00038">
    <property type="entry name" value="HTHLUXR"/>
</dbReference>
<protein>
    <submittedName>
        <fullName evidence="5">DNA-binding response regulator</fullName>
    </submittedName>
</protein>
<feature type="domain" description="HTH luxR-type" evidence="4">
    <location>
        <begin position="30"/>
        <end position="95"/>
    </location>
</feature>
<name>A0A7X3LX09_9HYPH</name>
<dbReference type="SMART" id="SM00421">
    <property type="entry name" value="HTH_LUXR"/>
    <property type="match status" value="1"/>
</dbReference>
<dbReference type="RefSeq" id="WP_160776907.1">
    <property type="nucleotide sequence ID" value="NZ_WUMV01000008.1"/>
</dbReference>
<evidence type="ECO:0000313" key="6">
    <source>
        <dbReference type="Proteomes" id="UP000433101"/>
    </source>
</evidence>
<comment type="caution">
    <text evidence="5">The sequence shown here is derived from an EMBL/GenBank/DDBJ whole genome shotgun (WGS) entry which is preliminary data.</text>
</comment>
<sequence>MDGIGALQFFEKDVPAHDVEDDYRPAARERNSTIDVLSSRQREIVRLASEGLLNKQIAYELGITVATVKAHMSLAIERLCAKNRTHAVAIYVRSILTH</sequence>
<dbReference type="CDD" id="cd06170">
    <property type="entry name" value="LuxR_C_like"/>
    <property type="match status" value="1"/>
</dbReference>
<evidence type="ECO:0000313" key="5">
    <source>
        <dbReference type="EMBL" id="MXN66657.1"/>
    </source>
</evidence>
<gene>
    <name evidence="5" type="ORF">GR183_17200</name>
</gene>
<keyword evidence="1" id="KW-0805">Transcription regulation</keyword>
<dbReference type="Proteomes" id="UP000433101">
    <property type="component" value="Unassembled WGS sequence"/>
</dbReference>
<dbReference type="PROSITE" id="PS50043">
    <property type="entry name" value="HTH_LUXR_2"/>
    <property type="match status" value="1"/>
</dbReference>
<dbReference type="EMBL" id="WUMV01000008">
    <property type="protein sequence ID" value="MXN66657.1"/>
    <property type="molecule type" value="Genomic_DNA"/>
</dbReference>
<dbReference type="GO" id="GO:0006355">
    <property type="term" value="P:regulation of DNA-templated transcription"/>
    <property type="evidence" value="ECO:0007669"/>
    <property type="project" value="InterPro"/>
</dbReference>
<evidence type="ECO:0000256" key="1">
    <source>
        <dbReference type="ARBA" id="ARBA00023015"/>
    </source>
</evidence>
<keyword evidence="2 5" id="KW-0238">DNA-binding</keyword>
<reference evidence="5 6" key="1">
    <citation type="submission" date="2019-12" db="EMBL/GenBank/DDBJ databases">
        <authorList>
            <person name="Li M."/>
        </authorList>
    </citation>
    <scope>NUCLEOTIDE SEQUENCE [LARGE SCALE GENOMIC DNA]</scope>
    <source>
        <strain evidence="5 6">GBMRC 2046</strain>
    </source>
</reference>
<dbReference type="SUPFAM" id="SSF46894">
    <property type="entry name" value="C-terminal effector domain of the bipartite response regulators"/>
    <property type="match status" value="1"/>
</dbReference>
<dbReference type="InterPro" id="IPR016032">
    <property type="entry name" value="Sig_transdc_resp-reg_C-effctor"/>
</dbReference>
<dbReference type="PANTHER" id="PTHR44688">
    <property type="entry name" value="DNA-BINDING TRANSCRIPTIONAL ACTIVATOR DEVR_DOSR"/>
    <property type="match status" value="1"/>
</dbReference>
<dbReference type="GO" id="GO:0003677">
    <property type="term" value="F:DNA binding"/>
    <property type="evidence" value="ECO:0007669"/>
    <property type="project" value="UniProtKB-KW"/>
</dbReference>
<keyword evidence="6" id="KW-1185">Reference proteome</keyword>
<dbReference type="Gene3D" id="1.10.10.10">
    <property type="entry name" value="Winged helix-like DNA-binding domain superfamily/Winged helix DNA-binding domain"/>
    <property type="match status" value="1"/>
</dbReference>
<accession>A0A7X3LX09</accession>
<evidence type="ECO:0000256" key="2">
    <source>
        <dbReference type="ARBA" id="ARBA00023125"/>
    </source>
</evidence>
<dbReference type="InterPro" id="IPR000792">
    <property type="entry name" value="Tscrpt_reg_LuxR_C"/>
</dbReference>
<keyword evidence="3" id="KW-0804">Transcription</keyword>
<evidence type="ECO:0000256" key="3">
    <source>
        <dbReference type="ARBA" id="ARBA00023163"/>
    </source>
</evidence>
<dbReference type="PANTHER" id="PTHR44688:SF16">
    <property type="entry name" value="DNA-BINDING TRANSCRIPTIONAL ACTIVATOR DEVR_DOSR"/>
    <property type="match status" value="1"/>
</dbReference>
<dbReference type="AlphaFoldDB" id="A0A7X3LX09"/>
<dbReference type="Pfam" id="PF00196">
    <property type="entry name" value="GerE"/>
    <property type="match status" value="1"/>
</dbReference>
<organism evidence="5 6">
    <name type="scientific">Stappia sediminis</name>
    <dbReference type="NCBI Taxonomy" id="2692190"/>
    <lineage>
        <taxon>Bacteria</taxon>
        <taxon>Pseudomonadati</taxon>
        <taxon>Pseudomonadota</taxon>
        <taxon>Alphaproteobacteria</taxon>
        <taxon>Hyphomicrobiales</taxon>
        <taxon>Stappiaceae</taxon>
        <taxon>Stappia</taxon>
    </lineage>
</organism>
<proteinExistence type="predicted"/>
<dbReference type="InterPro" id="IPR036388">
    <property type="entry name" value="WH-like_DNA-bd_sf"/>
</dbReference>